<comment type="caution">
    <text evidence="2">The sequence shown here is derived from an EMBL/GenBank/DDBJ whole genome shotgun (WGS) entry which is preliminary data.</text>
</comment>
<dbReference type="RefSeq" id="WP_380430361.1">
    <property type="nucleotide sequence ID" value="NZ_JBHSAC010000026.1"/>
</dbReference>
<name>A0ABV8D0E2_9STRE</name>
<accession>A0ABV8D0E2</accession>
<evidence type="ECO:0000313" key="3">
    <source>
        <dbReference type="Proteomes" id="UP001595901"/>
    </source>
</evidence>
<evidence type="ECO:0008006" key="4">
    <source>
        <dbReference type="Google" id="ProtNLM"/>
    </source>
</evidence>
<gene>
    <name evidence="2" type="ORF">ACFOSE_03095</name>
</gene>
<feature type="transmembrane region" description="Helical" evidence="1">
    <location>
        <begin position="214"/>
        <end position="233"/>
    </location>
</feature>
<evidence type="ECO:0000313" key="2">
    <source>
        <dbReference type="EMBL" id="MFC3931776.1"/>
    </source>
</evidence>
<sequence length="240" mass="26922">MLAKLFKYEFKTIGNWYLAINALILLFSLITAVFTAMLPFKPGELTLNLLVLAGLALITGQFLATLILIIRRFYTNLLGREGYLTLTLPVTCHQLIISKLLVASILTIVNYLILAIGGLIIWSGLKFNPSLLHTITITSDFNNILYFLSYFFIGTISSILDIYLAIAIGQLFRNHRISMAIVSYIIITALIFIMEPIFGLNNPSPDIDSNMPKLLAIDILFSIINYSGTHYIIKNKLDIQ</sequence>
<protein>
    <recommendedName>
        <fullName evidence="4">ABC transporter permease</fullName>
    </recommendedName>
</protein>
<organism evidence="2 3">
    <name type="scientific">Streptococcus dentapri</name>
    <dbReference type="NCBI Taxonomy" id="573564"/>
    <lineage>
        <taxon>Bacteria</taxon>
        <taxon>Bacillati</taxon>
        <taxon>Bacillota</taxon>
        <taxon>Bacilli</taxon>
        <taxon>Lactobacillales</taxon>
        <taxon>Streptococcaceae</taxon>
        <taxon>Streptococcus</taxon>
    </lineage>
</organism>
<keyword evidence="1" id="KW-0812">Transmembrane</keyword>
<keyword evidence="1" id="KW-1133">Transmembrane helix</keyword>
<feature type="transmembrane region" description="Helical" evidence="1">
    <location>
        <begin position="49"/>
        <end position="70"/>
    </location>
</feature>
<keyword evidence="1" id="KW-0472">Membrane</keyword>
<feature type="transmembrane region" description="Helical" evidence="1">
    <location>
        <begin position="16"/>
        <end position="37"/>
    </location>
</feature>
<dbReference type="Proteomes" id="UP001595901">
    <property type="component" value="Unassembled WGS sequence"/>
</dbReference>
<dbReference type="EMBL" id="JBHSAC010000026">
    <property type="protein sequence ID" value="MFC3931776.1"/>
    <property type="molecule type" value="Genomic_DNA"/>
</dbReference>
<feature type="transmembrane region" description="Helical" evidence="1">
    <location>
        <begin position="177"/>
        <end position="194"/>
    </location>
</feature>
<proteinExistence type="predicted"/>
<feature type="transmembrane region" description="Helical" evidence="1">
    <location>
        <begin position="100"/>
        <end position="124"/>
    </location>
</feature>
<reference evidence="3" key="1">
    <citation type="journal article" date="2019" name="Int. J. Syst. Evol. Microbiol.">
        <title>The Global Catalogue of Microorganisms (GCM) 10K type strain sequencing project: providing services to taxonomists for standard genome sequencing and annotation.</title>
        <authorList>
            <consortium name="The Broad Institute Genomics Platform"/>
            <consortium name="The Broad Institute Genome Sequencing Center for Infectious Disease"/>
            <person name="Wu L."/>
            <person name="Ma J."/>
        </authorList>
    </citation>
    <scope>NUCLEOTIDE SEQUENCE [LARGE SCALE GENOMIC DNA]</scope>
    <source>
        <strain evidence="3">CCUG 58728</strain>
    </source>
</reference>
<evidence type="ECO:0000256" key="1">
    <source>
        <dbReference type="SAM" id="Phobius"/>
    </source>
</evidence>
<feature type="transmembrane region" description="Helical" evidence="1">
    <location>
        <begin position="144"/>
        <end position="165"/>
    </location>
</feature>
<keyword evidence="3" id="KW-1185">Reference proteome</keyword>